<name>A0AAD4EFR0_9AGAM</name>
<feature type="non-terminal residue" evidence="1">
    <location>
        <position position="205"/>
    </location>
</feature>
<feature type="non-terminal residue" evidence="1">
    <location>
        <position position="1"/>
    </location>
</feature>
<reference evidence="1" key="1">
    <citation type="journal article" date="2020" name="New Phytol.">
        <title>Comparative genomics reveals dynamic genome evolution in host specialist ectomycorrhizal fungi.</title>
        <authorList>
            <person name="Lofgren L.A."/>
            <person name="Nguyen N.H."/>
            <person name="Vilgalys R."/>
            <person name="Ruytinx J."/>
            <person name="Liao H.L."/>
            <person name="Branco S."/>
            <person name="Kuo A."/>
            <person name="LaButti K."/>
            <person name="Lipzen A."/>
            <person name="Andreopoulos W."/>
            <person name="Pangilinan J."/>
            <person name="Riley R."/>
            <person name="Hundley H."/>
            <person name="Na H."/>
            <person name="Barry K."/>
            <person name="Grigoriev I.V."/>
            <person name="Stajich J.E."/>
            <person name="Kennedy P.G."/>
        </authorList>
    </citation>
    <scope>NUCLEOTIDE SEQUENCE</scope>
    <source>
        <strain evidence="1">FC203</strain>
    </source>
</reference>
<protein>
    <submittedName>
        <fullName evidence="1">Uncharacterized protein</fullName>
    </submittedName>
</protein>
<dbReference type="Pfam" id="PF18759">
    <property type="entry name" value="Plavaka"/>
    <property type="match status" value="1"/>
</dbReference>
<gene>
    <name evidence="1" type="ORF">F5891DRAFT_931245</name>
</gene>
<dbReference type="Proteomes" id="UP001195769">
    <property type="component" value="Unassembled WGS sequence"/>
</dbReference>
<dbReference type="AlphaFoldDB" id="A0AAD4EFR0"/>
<accession>A0AAD4EFR0</accession>
<dbReference type="EMBL" id="JABBWK010000007">
    <property type="protein sequence ID" value="KAG1905440.1"/>
    <property type="molecule type" value="Genomic_DNA"/>
</dbReference>
<evidence type="ECO:0000313" key="1">
    <source>
        <dbReference type="EMBL" id="KAG1905440.1"/>
    </source>
</evidence>
<proteinExistence type="predicted"/>
<organism evidence="1 2">
    <name type="scientific">Suillus fuscotomentosus</name>
    <dbReference type="NCBI Taxonomy" id="1912939"/>
    <lineage>
        <taxon>Eukaryota</taxon>
        <taxon>Fungi</taxon>
        <taxon>Dikarya</taxon>
        <taxon>Basidiomycota</taxon>
        <taxon>Agaricomycotina</taxon>
        <taxon>Agaricomycetes</taxon>
        <taxon>Agaricomycetidae</taxon>
        <taxon>Boletales</taxon>
        <taxon>Suillineae</taxon>
        <taxon>Suillaceae</taxon>
        <taxon>Suillus</taxon>
    </lineage>
</organism>
<evidence type="ECO:0000313" key="2">
    <source>
        <dbReference type="Proteomes" id="UP001195769"/>
    </source>
</evidence>
<dbReference type="RefSeq" id="XP_041231015.1">
    <property type="nucleotide sequence ID" value="XM_041373961.1"/>
</dbReference>
<dbReference type="InterPro" id="IPR041078">
    <property type="entry name" value="Plavaka"/>
</dbReference>
<comment type="caution">
    <text evidence="1">The sequence shown here is derived from an EMBL/GenBank/DDBJ whole genome shotgun (WGS) entry which is preliminary data.</text>
</comment>
<dbReference type="GeneID" id="64668259"/>
<sequence length="205" mass="23251">WTANAFWDAQLHLPPDAKPLVFILYADKAKLSSFGTKKGYPIVVQIANLPVEIHNGMGVGGGRVVGWLPIVKEDPKHSKKKSFVNFKNTVWHKSFLKLLEAVIVHSKSGYWFECWDYIQHLLWPLILILSTNYEEQCVMSLVRGLKGKFPCPVCLVPQEQQSVLLYAHPLRTSTQSLDILNAARSTSTEKEKEKQLKAYSLCDVE</sequence>
<keyword evidence="2" id="KW-1185">Reference proteome</keyword>